<name>A0A8J5N2U8_HOMAM</name>
<dbReference type="Pfam" id="PF00096">
    <property type="entry name" value="zf-C2H2"/>
    <property type="match status" value="2"/>
</dbReference>
<keyword evidence="3 5" id="KW-0863">Zinc-finger</keyword>
<feature type="domain" description="C2H2-type" evidence="6">
    <location>
        <begin position="142"/>
        <end position="169"/>
    </location>
</feature>
<feature type="domain" description="C2H2-type" evidence="6">
    <location>
        <begin position="261"/>
        <end position="288"/>
    </location>
</feature>
<dbReference type="EMBL" id="JAHLQT010011632">
    <property type="protein sequence ID" value="KAG7172145.1"/>
    <property type="molecule type" value="Genomic_DNA"/>
</dbReference>
<evidence type="ECO:0000256" key="4">
    <source>
        <dbReference type="ARBA" id="ARBA00022833"/>
    </source>
</evidence>
<dbReference type="Gene3D" id="3.30.160.60">
    <property type="entry name" value="Classic Zinc Finger"/>
    <property type="match status" value="4"/>
</dbReference>
<dbReference type="GO" id="GO:0008270">
    <property type="term" value="F:zinc ion binding"/>
    <property type="evidence" value="ECO:0007669"/>
    <property type="project" value="UniProtKB-KW"/>
</dbReference>
<evidence type="ECO:0000256" key="1">
    <source>
        <dbReference type="ARBA" id="ARBA00022723"/>
    </source>
</evidence>
<evidence type="ECO:0000256" key="3">
    <source>
        <dbReference type="ARBA" id="ARBA00022771"/>
    </source>
</evidence>
<dbReference type="PROSITE" id="PS50157">
    <property type="entry name" value="ZINC_FINGER_C2H2_2"/>
    <property type="match status" value="2"/>
</dbReference>
<accession>A0A8J5N2U8</accession>
<dbReference type="SUPFAM" id="SSF57667">
    <property type="entry name" value="beta-beta-alpha zinc fingers"/>
    <property type="match status" value="2"/>
</dbReference>
<gene>
    <name evidence="7" type="primary">Znf672-L</name>
    <name evidence="7" type="ORF">Hamer_G001151</name>
</gene>
<organism evidence="7 8">
    <name type="scientific">Homarus americanus</name>
    <name type="common">American lobster</name>
    <dbReference type="NCBI Taxonomy" id="6706"/>
    <lineage>
        <taxon>Eukaryota</taxon>
        <taxon>Metazoa</taxon>
        <taxon>Ecdysozoa</taxon>
        <taxon>Arthropoda</taxon>
        <taxon>Crustacea</taxon>
        <taxon>Multicrustacea</taxon>
        <taxon>Malacostraca</taxon>
        <taxon>Eumalacostraca</taxon>
        <taxon>Eucarida</taxon>
        <taxon>Decapoda</taxon>
        <taxon>Pleocyemata</taxon>
        <taxon>Astacidea</taxon>
        <taxon>Nephropoidea</taxon>
        <taxon>Nephropidae</taxon>
        <taxon>Homarus</taxon>
    </lineage>
</organism>
<keyword evidence="4" id="KW-0862">Zinc</keyword>
<dbReference type="SMART" id="SM00355">
    <property type="entry name" value="ZnF_C2H2"/>
    <property type="match status" value="4"/>
</dbReference>
<evidence type="ECO:0000259" key="6">
    <source>
        <dbReference type="PROSITE" id="PS50157"/>
    </source>
</evidence>
<feature type="non-terminal residue" evidence="7">
    <location>
        <position position="1"/>
    </location>
</feature>
<keyword evidence="1" id="KW-0479">Metal-binding</keyword>
<evidence type="ECO:0000313" key="7">
    <source>
        <dbReference type="EMBL" id="KAG7172145.1"/>
    </source>
</evidence>
<evidence type="ECO:0000313" key="8">
    <source>
        <dbReference type="Proteomes" id="UP000747542"/>
    </source>
</evidence>
<evidence type="ECO:0000256" key="2">
    <source>
        <dbReference type="ARBA" id="ARBA00022737"/>
    </source>
</evidence>
<dbReference type="AlphaFoldDB" id="A0A8J5N2U8"/>
<dbReference type="InterPro" id="IPR036236">
    <property type="entry name" value="Znf_C2H2_sf"/>
</dbReference>
<dbReference type="InterPro" id="IPR013087">
    <property type="entry name" value="Znf_C2H2_type"/>
</dbReference>
<dbReference type="PANTHER" id="PTHR24379">
    <property type="entry name" value="KRAB AND ZINC FINGER DOMAIN-CONTAINING"/>
    <property type="match status" value="1"/>
</dbReference>
<dbReference type="Proteomes" id="UP000747542">
    <property type="component" value="Unassembled WGS sequence"/>
</dbReference>
<dbReference type="PROSITE" id="PS00028">
    <property type="entry name" value="ZINC_FINGER_C2H2_1"/>
    <property type="match status" value="2"/>
</dbReference>
<keyword evidence="8" id="KW-1185">Reference proteome</keyword>
<keyword evidence="2" id="KW-0677">Repeat</keyword>
<comment type="caution">
    <text evidence="7">The sequence shown here is derived from an EMBL/GenBank/DDBJ whole genome shotgun (WGS) entry which is preliminary data.</text>
</comment>
<proteinExistence type="predicted"/>
<sequence>ERHLGAASCVPQGRRYVDFDSTSIWVASKARASTPTSVPIYSAYASKSSPSSVSYQVARTDSVGRGVQGTMMSLKNLGEVSPCISPNSSATVESGLVSWTDTPKTGPVGDEASVGRGEADVLRAIALSELSGSASRSTRDPLECPWCQKVLSKASNLKVHIRRHTGEKPYHCPFCPYMAAQKIQVVNHMNARHQTASNAFNLLFTWLIISPLTSLLRISISCFRGFWDVLMPPTTLISQQHHHQNTQQQLYHQKPQLTRRYQCPYCGIVMSHRNNMRKHIRTHTGEKPYYCKLCDYRAPRKDMAEKHVYIKHPGQELSVVACDYAFVP</sequence>
<reference evidence="7" key="1">
    <citation type="journal article" date="2021" name="Sci. Adv.">
        <title>The American lobster genome reveals insights on longevity, neural, and immune adaptations.</title>
        <authorList>
            <person name="Polinski J.M."/>
            <person name="Zimin A.V."/>
            <person name="Clark K.F."/>
            <person name="Kohn A.B."/>
            <person name="Sadowski N."/>
            <person name="Timp W."/>
            <person name="Ptitsyn A."/>
            <person name="Khanna P."/>
            <person name="Romanova D.Y."/>
            <person name="Williams P."/>
            <person name="Greenwood S.J."/>
            <person name="Moroz L.L."/>
            <person name="Walt D.R."/>
            <person name="Bodnar A.G."/>
        </authorList>
    </citation>
    <scope>NUCLEOTIDE SEQUENCE</scope>
    <source>
        <strain evidence="7">GMGI-L3</strain>
    </source>
</reference>
<evidence type="ECO:0000256" key="5">
    <source>
        <dbReference type="PROSITE-ProRule" id="PRU00042"/>
    </source>
</evidence>
<dbReference type="PANTHER" id="PTHR24379:SF121">
    <property type="entry name" value="C2H2-TYPE DOMAIN-CONTAINING PROTEIN"/>
    <property type="match status" value="1"/>
</dbReference>
<protein>
    <submittedName>
        <fullName evidence="7">Zinc finger protein 672-like</fullName>
    </submittedName>
</protein>